<keyword evidence="3" id="KW-1185">Reference proteome</keyword>
<reference evidence="2 3" key="1">
    <citation type="journal article" date="2019" name="Emerg. Microbes Infect.">
        <title>Comprehensive subspecies identification of 175 nontuberculous mycobacteria species based on 7547 genomic profiles.</title>
        <authorList>
            <person name="Matsumoto Y."/>
            <person name="Kinjo T."/>
            <person name="Motooka D."/>
            <person name="Nabeya D."/>
            <person name="Jung N."/>
            <person name="Uechi K."/>
            <person name="Horii T."/>
            <person name="Iida T."/>
            <person name="Fujita J."/>
            <person name="Nakamura S."/>
        </authorList>
    </citation>
    <scope>NUCLEOTIDE SEQUENCE [LARGE SCALE GENOMIC DNA]</scope>
    <source>
        <strain evidence="2 3">JCM 14742</strain>
    </source>
</reference>
<organism evidence="2 3">
    <name type="scientific">Mycobacterium parmense</name>
    <dbReference type="NCBI Taxonomy" id="185642"/>
    <lineage>
        <taxon>Bacteria</taxon>
        <taxon>Bacillati</taxon>
        <taxon>Actinomycetota</taxon>
        <taxon>Actinomycetes</taxon>
        <taxon>Mycobacteriales</taxon>
        <taxon>Mycobacteriaceae</taxon>
        <taxon>Mycobacterium</taxon>
        <taxon>Mycobacterium simiae complex</taxon>
    </lineage>
</organism>
<protein>
    <submittedName>
        <fullName evidence="2">Uncharacterized protein</fullName>
    </submittedName>
</protein>
<dbReference type="RefSeq" id="WP_085268308.1">
    <property type="nucleotide sequence ID" value="NZ_AP022614.1"/>
</dbReference>
<dbReference type="Pfam" id="PF17853">
    <property type="entry name" value="GGDEF_2"/>
    <property type="match status" value="1"/>
</dbReference>
<dbReference type="AlphaFoldDB" id="A0A7I7YZM8"/>
<gene>
    <name evidence="2" type="ORF">MPRM_44910</name>
</gene>
<evidence type="ECO:0000256" key="1">
    <source>
        <dbReference type="ARBA" id="ARBA00006754"/>
    </source>
</evidence>
<dbReference type="InterPro" id="IPR041522">
    <property type="entry name" value="CdaR_GGDEF"/>
</dbReference>
<dbReference type="Gene3D" id="1.10.10.2840">
    <property type="entry name" value="PucR C-terminal helix-turn-helix domain"/>
    <property type="match status" value="1"/>
</dbReference>
<comment type="similarity">
    <text evidence="1">Belongs to the CdaR family.</text>
</comment>
<evidence type="ECO:0000313" key="3">
    <source>
        <dbReference type="Proteomes" id="UP000467105"/>
    </source>
</evidence>
<dbReference type="PANTHER" id="PTHR33744">
    <property type="entry name" value="CARBOHYDRATE DIACID REGULATOR"/>
    <property type="match status" value="1"/>
</dbReference>
<dbReference type="InterPro" id="IPR029016">
    <property type="entry name" value="GAF-like_dom_sf"/>
</dbReference>
<dbReference type="PANTHER" id="PTHR33744:SF7">
    <property type="entry name" value="PUCR FAMILY TRANSCRIPTIONAL REGULATOR"/>
    <property type="match status" value="1"/>
</dbReference>
<dbReference type="SUPFAM" id="SSF55781">
    <property type="entry name" value="GAF domain-like"/>
    <property type="match status" value="1"/>
</dbReference>
<dbReference type="InterPro" id="IPR051448">
    <property type="entry name" value="CdaR-like_regulators"/>
</dbReference>
<evidence type="ECO:0000313" key="2">
    <source>
        <dbReference type="EMBL" id="BBZ47210.1"/>
    </source>
</evidence>
<accession>A0A7I7YZM8</accession>
<dbReference type="InterPro" id="IPR025736">
    <property type="entry name" value="PucR_C-HTH_dom"/>
</dbReference>
<sequence>MNANSTVAGDIEPTGTPEGLAALTRIIFQSLDPEDILAVAAEGAAALCTCRVEASYCADDEEMKPCPPSQTERPELTDVLQRANWEGRIELPRGDWGWAFPLSHRDALRGCLVIGASVEPTPDHLLLLQLLAQKAGAALACAELHQREVGRAGQLAKANEFLAQAVHRLKAQTQAHELLEAALAAGEGVQGIVDALHRLTGRSVCVEDRFGNLCAWAGPGQPLRYPKQKPGQRDRFLRSLSTQAVPVSSGGRLSVLIKPQSEMLGVVALVDPGDEVDEDVLFSLRYCSNVLGLELSHQRNLAQLQLNLRRELVDDLVAGTNEDGAYARAEALIHDLRRPHYVVVIHSGRGAGNAGIAAAGRVAENLNMNYLAGRQGGLIVLLVDSHPAPDALHREVSRQFGDLTSAIGIGSRCDGPADFPQSFLRARRALNVRLNSAHPRGASDYYELGFYHLIDAAHTAGVVDDYLRQWLGPLIDYDAVKKSDLVHTLSHYLECGGNYDESAAALHIHRSTLRYRLGRIADLTGFDLRDVDTRFNLHAATRVWRFLTSTA</sequence>
<dbReference type="Pfam" id="PF13556">
    <property type="entry name" value="HTH_30"/>
    <property type="match status" value="1"/>
</dbReference>
<dbReference type="InterPro" id="IPR042070">
    <property type="entry name" value="PucR_C-HTH_sf"/>
</dbReference>
<dbReference type="EMBL" id="AP022614">
    <property type="protein sequence ID" value="BBZ47210.1"/>
    <property type="molecule type" value="Genomic_DNA"/>
</dbReference>
<dbReference type="Proteomes" id="UP000467105">
    <property type="component" value="Chromosome"/>
</dbReference>
<proteinExistence type="inferred from homology"/>
<dbReference type="OrthoDB" id="5241664at2"/>
<dbReference type="Gene3D" id="3.30.450.40">
    <property type="match status" value="1"/>
</dbReference>
<name>A0A7I7YZM8_9MYCO</name>